<dbReference type="InterPro" id="IPR045287">
    <property type="entry name" value="PAB"/>
</dbReference>
<sequence>MFAKSLRLCASPLFVNHGVLRGQYRKFSATKLVDYENFMRTKAKVEPPSRLSTLLDFLELKGNTLVDPSDRNGLNPFLIPIARDGADQSLLCYMRWPTQREEMPLQLVRTTPAGVRLVSLSTDNLCHRYAVEMDFRKEPTAAVAIDKLNVGAHLYTSGDYNTYLNSGKFPKTTEKELNLVLDRYLLTKVGPFPDCYERLAQNFYDSNNITSALITCERAGSLFYSWGHPLHFHMKMLRDAGRPEECLEAARSAMGLPKWTLASDQADLDEAIKLAGFSKTSIVGEMHAFRANDPRENDIAEGHNPIQIILDQAAHLMDAVALGAVPGGWEAARAGIAKRYRDAGYPDVADFIET</sequence>
<dbReference type="AlphaFoldDB" id="A0A7S3GV79"/>
<gene>
    <name evidence="1" type="ORF">SELO1098_LOCUS6071</name>
</gene>
<evidence type="ECO:0000313" key="1">
    <source>
        <dbReference type="EMBL" id="CAE0277241.1"/>
    </source>
</evidence>
<reference evidence="1" key="1">
    <citation type="submission" date="2021-01" db="EMBL/GenBank/DDBJ databases">
        <authorList>
            <person name="Corre E."/>
            <person name="Pelletier E."/>
            <person name="Niang G."/>
            <person name="Scheremetjew M."/>
            <person name="Finn R."/>
            <person name="Kale V."/>
            <person name="Holt S."/>
            <person name="Cochrane G."/>
            <person name="Meng A."/>
            <person name="Brown T."/>
            <person name="Cohen L."/>
        </authorList>
    </citation>
    <scope>NUCLEOTIDE SEQUENCE</scope>
    <source>
        <strain evidence="1">CCAP 955/1</strain>
    </source>
</reference>
<name>A0A7S3GV79_9STRA</name>
<dbReference type="PANTHER" id="PTHR35115">
    <property type="entry name" value="CYCLIN DELTA-3"/>
    <property type="match status" value="1"/>
</dbReference>
<organism evidence="1">
    <name type="scientific">Spumella elongata</name>
    <dbReference type="NCBI Taxonomy" id="89044"/>
    <lineage>
        <taxon>Eukaryota</taxon>
        <taxon>Sar</taxon>
        <taxon>Stramenopiles</taxon>
        <taxon>Ochrophyta</taxon>
        <taxon>Chrysophyceae</taxon>
        <taxon>Chromulinales</taxon>
        <taxon>Chromulinaceae</taxon>
        <taxon>Spumella</taxon>
    </lineage>
</organism>
<dbReference type="PANTHER" id="PTHR35115:SF1">
    <property type="entry name" value="PROTEIN IN CHLOROPLAST ATPASE BIOGENESIS, CHLOROPLASTIC"/>
    <property type="match status" value="1"/>
</dbReference>
<dbReference type="EMBL" id="HBIC01012151">
    <property type="protein sequence ID" value="CAE0277241.1"/>
    <property type="molecule type" value="Transcribed_RNA"/>
</dbReference>
<protein>
    <submittedName>
        <fullName evidence="1">Uncharacterized protein</fullName>
    </submittedName>
</protein>
<proteinExistence type="predicted"/>
<accession>A0A7S3GV79</accession>